<dbReference type="GO" id="GO:0016491">
    <property type="term" value="F:oxidoreductase activity"/>
    <property type="evidence" value="ECO:0007669"/>
    <property type="project" value="InterPro"/>
</dbReference>
<evidence type="ECO:0000259" key="3">
    <source>
        <dbReference type="Pfam" id="PF09995"/>
    </source>
</evidence>
<name>A0A0U0ZEN0_9MYCO</name>
<protein>
    <submittedName>
        <fullName evidence="4">Uncharacterized protein conserved in bacteria</fullName>
    </submittedName>
</protein>
<keyword evidence="2" id="KW-0812">Transmembrane</keyword>
<evidence type="ECO:0000256" key="1">
    <source>
        <dbReference type="SAM" id="MobiDB-lite"/>
    </source>
</evidence>
<dbReference type="PANTHER" id="PTHR36151:SF3">
    <property type="entry name" value="ER-BOUND OXYGENASE MPAB_MPAB'_RUBBER OXYGENASE CATALYTIC DOMAIN-CONTAINING PROTEIN"/>
    <property type="match status" value="1"/>
</dbReference>
<organism evidence="4 5">
    <name type="scientific">Mycobacteroides abscessus</name>
    <dbReference type="NCBI Taxonomy" id="36809"/>
    <lineage>
        <taxon>Bacteria</taxon>
        <taxon>Bacillati</taxon>
        <taxon>Actinomycetota</taxon>
        <taxon>Actinomycetes</taxon>
        <taxon>Mycobacteriales</taxon>
        <taxon>Mycobacteriaceae</taxon>
        <taxon>Mycobacteroides</taxon>
    </lineage>
</organism>
<dbReference type="Proteomes" id="UP000045782">
    <property type="component" value="Unassembled WGS sequence"/>
</dbReference>
<feature type="compositionally biased region" description="Polar residues" evidence="1">
    <location>
        <begin position="1"/>
        <end position="12"/>
    </location>
</feature>
<keyword evidence="2" id="KW-1133">Transmembrane helix</keyword>
<feature type="transmembrane region" description="Helical" evidence="2">
    <location>
        <begin position="260"/>
        <end position="283"/>
    </location>
</feature>
<feature type="domain" description="ER-bound oxygenase mpaB/mpaB'/Rubber oxygenase catalytic" evidence="3">
    <location>
        <begin position="58"/>
        <end position="297"/>
    </location>
</feature>
<dbReference type="Pfam" id="PF09995">
    <property type="entry name" value="MPAB_Lcp_cat"/>
    <property type="match status" value="1"/>
</dbReference>
<feature type="region of interest" description="Disordered" evidence="1">
    <location>
        <begin position="1"/>
        <end position="22"/>
    </location>
</feature>
<reference evidence="4 5" key="1">
    <citation type="submission" date="2015-03" db="EMBL/GenBank/DDBJ databases">
        <authorList>
            <person name="Murphy D."/>
        </authorList>
    </citation>
    <scope>NUCLEOTIDE SEQUENCE [LARGE SCALE GENOMIC DNA]</scope>
    <source>
        <strain evidence="4 5">PAP088</strain>
    </source>
</reference>
<dbReference type="RefSeq" id="WP_005137712.1">
    <property type="nucleotide sequence ID" value="NZ_CP014959.1"/>
</dbReference>
<keyword evidence="2" id="KW-0472">Membrane</keyword>
<dbReference type="PANTHER" id="PTHR36151">
    <property type="entry name" value="BLR2777 PROTEIN"/>
    <property type="match status" value="1"/>
</dbReference>
<dbReference type="InterPro" id="IPR018713">
    <property type="entry name" value="MPAB/Lcp_cat_dom"/>
</dbReference>
<dbReference type="EMBL" id="CSWP01000001">
    <property type="protein sequence ID" value="CPV29662.1"/>
    <property type="molecule type" value="Genomic_DNA"/>
</dbReference>
<proteinExistence type="predicted"/>
<accession>A0A0U0ZEN0</accession>
<evidence type="ECO:0000256" key="2">
    <source>
        <dbReference type="SAM" id="Phobius"/>
    </source>
</evidence>
<sequence length="348" mass="37685">MPSTAAHATTPRSAGMPPRGDAKARIWRRGEGATPAGQRTGPDGHPDFGYFGPDSVTWKVFLHPSVAPMIVLVTALLEGSHEGLQAVEINHDPVFTKSKRNQVDFDDTVKRIQRTAGVPIPIIFGDTASADALAAHLRHYHRNMKGIIPGTDRPYDAQGPALVLFAHVTIMHAALRIYENTPAPGRLIPRRLPKAERDQFFAEVKTFAELMGADPDTVPVTSDEVAAYYDSIESEYRMVKGFVPGGMRFALSVIRNARGFGGLTAAAVAAITLVTAVPSVAVVPPKVRRHLGIPRIADPVLAMLLRVAQPAFVPFTLEPLAREISRLFIGDDGITLGENARELMERSA</sequence>
<evidence type="ECO:0000313" key="4">
    <source>
        <dbReference type="EMBL" id="CPV29662.1"/>
    </source>
</evidence>
<evidence type="ECO:0000313" key="5">
    <source>
        <dbReference type="Proteomes" id="UP000045782"/>
    </source>
</evidence>
<gene>
    <name evidence="4" type="ORF">ERS075579_00036</name>
</gene>
<dbReference type="AlphaFoldDB" id="A0A0U0ZEN0"/>